<dbReference type="PaxDb" id="4565-Traes_6AL_DC3A66B3A.2"/>
<accession>A0A3B6NQX4</accession>
<evidence type="ECO:0000313" key="3">
    <source>
        <dbReference type="Proteomes" id="UP000019116"/>
    </source>
</evidence>
<feature type="region of interest" description="Disordered" evidence="1">
    <location>
        <begin position="276"/>
        <end position="310"/>
    </location>
</feature>
<feature type="compositionally biased region" description="Basic and acidic residues" evidence="1">
    <location>
        <begin position="162"/>
        <end position="180"/>
    </location>
</feature>
<feature type="compositionally biased region" description="Polar residues" evidence="1">
    <location>
        <begin position="418"/>
        <end position="428"/>
    </location>
</feature>
<feature type="compositionally biased region" description="Polar residues" evidence="1">
    <location>
        <begin position="140"/>
        <end position="158"/>
    </location>
</feature>
<dbReference type="Gramene" id="TraesCS6A02G203800.3">
    <property type="protein sequence ID" value="TraesCS6A02G203800.3"/>
    <property type="gene ID" value="TraesCS6A02G203800"/>
</dbReference>
<feature type="region of interest" description="Disordered" evidence="1">
    <location>
        <begin position="355"/>
        <end position="403"/>
    </location>
</feature>
<feature type="compositionally biased region" description="Basic and acidic residues" evidence="1">
    <location>
        <begin position="72"/>
        <end position="81"/>
    </location>
</feature>
<dbReference type="Gramene" id="TraesLAC6A03G03289010.3">
    <property type="protein sequence ID" value="TraesLAC6A03G03289010.3"/>
    <property type="gene ID" value="TraesLAC6A03G03289010"/>
</dbReference>
<dbReference type="Gramene" id="TraesSYM6A03G03274950.2">
    <property type="protein sequence ID" value="TraesSYM6A03G03274950.2"/>
    <property type="gene ID" value="TraesSYM6A03G03274950"/>
</dbReference>
<dbReference type="Gramene" id="TraesCS6A03G0551400.2">
    <property type="protein sequence ID" value="TraesCS6A03G0551400.2.CDS"/>
    <property type="gene ID" value="TraesCS6A03G0551400"/>
</dbReference>
<evidence type="ECO:0000256" key="1">
    <source>
        <dbReference type="SAM" id="MobiDB-lite"/>
    </source>
</evidence>
<organism evidence="2">
    <name type="scientific">Triticum aestivum</name>
    <name type="common">Wheat</name>
    <dbReference type="NCBI Taxonomy" id="4565"/>
    <lineage>
        <taxon>Eukaryota</taxon>
        <taxon>Viridiplantae</taxon>
        <taxon>Streptophyta</taxon>
        <taxon>Embryophyta</taxon>
        <taxon>Tracheophyta</taxon>
        <taxon>Spermatophyta</taxon>
        <taxon>Magnoliopsida</taxon>
        <taxon>Liliopsida</taxon>
        <taxon>Poales</taxon>
        <taxon>Poaceae</taxon>
        <taxon>BOP clade</taxon>
        <taxon>Pooideae</taxon>
        <taxon>Triticodae</taxon>
        <taxon>Triticeae</taxon>
        <taxon>Triticinae</taxon>
        <taxon>Triticum</taxon>
    </lineage>
</organism>
<dbReference type="PANTHER" id="PTHR34112:SF16">
    <property type="entry name" value="OS02G0566700 PROTEIN"/>
    <property type="match status" value="1"/>
</dbReference>
<dbReference type="Gramene" id="TraesARI6A03G03289990.2">
    <property type="protein sequence ID" value="TraesARI6A03G03289990.2"/>
    <property type="gene ID" value="TraesARI6A03G03289990"/>
</dbReference>
<feature type="region of interest" description="Disordered" evidence="1">
    <location>
        <begin position="504"/>
        <end position="565"/>
    </location>
</feature>
<dbReference type="Proteomes" id="UP000019116">
    <property type="component" value="Chromosome 6A"/>
</dbReference>
<feature type="region of interest" description="Disordered" evidence="1">
    <location>
        <begin position="418"/>
        <end position="448"/>
    </location>
</feature>
<reference evidence="2" key="2">
    <citation type="submission" date="2018-10" db="UniProtKB">
        <authorList>
            <consortium name="EnsemblPlants"/>
        </authorList>
    </citation>
    <scope>IDENTIFICATION</scope>
</reference>
<feature type="compositionally biased region" description="Low complexity" evidence="1">
    <location>
        <begin position="57"/>
        <end position="71"/>
    </location>
</feature>
<feature type="compositionally biased region" description="Basic and acidic residues" evidence="1">
    <location>
        <begin position="124"/>
        <end position="139"/>
    </location>
</feature>
<dbReference type="Gramene" id="TraesJUL6A03G03360280.6">
    <property type="protein sequence ID" value="TraesJUL6A03G03360280.6"/>
    <property type="gene ID" value="TraesJUL6A03G03360280"/>
</dbReference>
<dbReference type="PANTHER" id="PTHR34112">
    <property type="entry name" value="C-JUN-AMINO-TERMINAL KINASE-INTERACTING PROTEIN"/>
    <property type="match status" value="1"/>
</dbReference>
<dbReference type="AlphaFoldDB" id="A0A3B6NQX4"/>
<protein>
    <submittedName>
        <fullName evidence="2">Uncharacterized protein</fullName>
    </submittedName>
</protein>
<feature type="region of interest" description="Disordered" evidence="1">
    <location>
        <begin position="465"/>
        <end position="489"/>
    </location>
</feature>
<dbReference type="Gramene" id="TraesJAG6A03G03327250.2">
    <property type="protein sequence ID" value="TraesJAG6A03G03327250.2"/>
    <property type="gene ID" value="TraesJAG6A03G03327250"/>
</dbReference>
<dbReference type="EnsemblPlants" id="TraesCS6A02G203800.3">
    <property type="protein sequence ID" value="TraesCS6A02G203800.3"/>
    <property type="gene ID" value="TraesCS6A02G203800"/>
</dbReference>
<dbReference type="GeneID" id="123127537"/>
<feature type="region of interest" description="Disordered" evidence="1">
    <location>
        <begin position="31"/>
        <end position="212"/>
    </location>
</feature>
<gene>
    <name evidence="2" type="primary">LOC123127537</name>
</gene>
<dbReference type="KEGG" id="taes:123127537"/>
<evidence type="ECO:0000313" key="2">
    <source>
        <dbReference type="EnsemblPlants" id="TraesCS6A02G203800.3"/>
    </source>
</evidence>
<feature type="compositionally biased region" description="Basic and acidic residues" evidence="1">
    <location>
        <begin position="90"/>
        <end position="116"/>
    </location>
</feature>
<feature type="compositionally biased region" description="Basic and acidic residues" evidence="1">
    <location>
        <begin position="471"/>
        <end position="482"/>
    </location>
</feature>
<feature type="compositionally biased region" description="Low complexity" evidence="1">
    <location>
        <begin position="288"/>
        <end position="302"/>
    </location>
</feature>
<reference evidence="2" key="1">
    <citation type="submission" date="2018-08" db="EMBL/GenBank/DDBJ databases">
        <authorList>
            <person name="Rossello M."/>
        </authorList>
    </citation>
    <scope>NUCLEOTIDE SEQUENCE [LARGE SCALE GENOMIC DNA]</scope>
    <source>
        <strain evidence="2">cv. Chinese Spring</strain>
    </source>
</reference>
<name>A0A3B6NQX4_WHEAT</name>
<sequence>MEQDIPAFKPQWLMQGQVTATGAATLWAAASSRKVDCQGKGGSSRNRSSGHNRDQSSRQSSSRRSSVSSGSRRLDRDDMGKTRGYANFGRNKDKEREKDFDSRDRESRSVTADRDGFQSFSSCRPERDRLNRARSKADTSSKGVISLNNGSTSKSNTVGVAFEREFPQLSSEDKNGRQDISRVPSPGITTPIQSLPPFTPSDGWTSKLVGAPLSSEPKKNLVASSVPQAAPSKKPEVALNSGTALSMAETVMQAPQRTSSGPQLSIDAQKIEERTLRQNTLRPMTSATSKSSIIQVTSSSKSKGTRIGDLAGTSKAIQQSLALPANGSVRAPAKAELSKLTLSGSFKILSREQNCTAQTPKDSPGNPASPPARVASMEPHKKPPLSQKPKVSTHDLPLVQGSSCGVSKSRLKFFQSLRTKSNGSSSAVESGCEPSPSSGVDAKHDSCLNSGMKCMGNGKCFCEEANSSEGSQRHHSDNEENKSSLQSVDMAAGGSQQLVVENLESDSSSELADTGDDGFQVSGSDNADGSSSSALADSDDGYKNSQSGNEDASSSSEATEPEDEEYPAEAIFTAEDLAFMISLGWSKDEKVQPLGLEEIADYVRRHKGLEQRLFSMEANADIKIILLYLCGQS</sequence>
<keyword evidence="3" id="KW-1185">Reference proteome</keyword>
<feature type="compositionally biased region" description="Polar residues" evidence="1">
    <location>
        <begin position="277"/>
        <end position="287"/>
    </location>
</feature>
<proteinExistence type="predicted"/>
<feature type="compositionally biased region" description="Low complexity" evidence="1">
    <location>
        <begin position="522"/>
        <end position="536"/>
    </location>
</feature>
<dbReference type="RefSeq" id="XP_044403202.1">
    <property type="nucleotide sequence ID" value="XM_044547267.1"/>
</dbReference>
<dbReference type="Gramene" id="TraesNOR6A03G03365920.2">
    <property type="protein sequence ID" value="TraesNOR6A03G03365920.2"/>
    <property type="gene ID" value="TraesNOR6A03G03365920"/>
</dbReference>
<feature type="compositionally biased region" description="Polar residues" evidence="1">
    <location>
        <begin position="543"/>
        <end position="558"/>
    </location>
</feature>
<dbReference type="Gramene" id="TraesPARA_EIv1.0_1941730.4">
    <property type="protein sequence ID" value="TraesPARA_EIv1.0_1941730.4.CDS"/>
    <property type="gene ID" value="TraesPARA_EIv1.0_1941730"/>
</dbReference>
<dbReference type="SMR" id="A0A3B6NQX4"/>
<dbReference type="OrthoDB" id="1917528at2759"/>